<dbReference type="Pfam" id="PF13358">
    <property type="entry name" value="DDE_3"/>
    <property type="match status" value="1"/>
</dbReference>
<evidence type="ECO:0000313" key="3">
    <source>
        <dbReference type="Proteomes" id="UP001490330"/>
    </source>
</evidence>
<dbReference type="Gene3D" id="3.30.420.10">
    <property type="entry name" value="Ribonuclease H-like superfamily/Ribonuclease H"/>
    <property type="match status" value="1"/>
</dbReference>
<dbReference type="InterPro" id="IPR036397">
    <property type="entry name" value="RNaseH_sf"/>
</dbReference>
<name>A0ABV1VGA4_9ACTN</name>
<keyword evidence="3" id="KW-1185">Reference proteome</keyword>
<proteinExistence type="predicted"/>
<sequence>MTVSGRRSGRLSVAGLVAIRPGSRTRLCHRLRVHRAGSRAHRSTGERDFIALVDGIHQLVKAPIVLVWDRLNTHVSHAMRELIAEREWLPVFLLPAYSPDLNPVEWVWAHVKRSLANLAVVALDRLEALVRNRLKRLQYRPGTLDGFIAGTGLILDEPTSP</sequence>
<evidence type="ECO:0000259" key="1">
    <source>
        <dbReference type="Pfam" id="PF13358"/>
    </source>
</evidence>
<accession>A0ABV1VGA4</accession>
<evidence type="ECO:0000313" key="2">
    <source>
        <dbReference type="EMBL" id="MER6905086.1"/>
    </source>
</evidence>
<dbReference type="Proteomes" id="UP001490330">
    <property type="component" value="Unassembled WGS sequence"/>
</dbReference>
<reference evidence="2 3" key="1">
    <citation type="submission" date="2024-06" db="EMBL/GenBank/DDBJ databases">
        <title>The Natural Products Discovery Center: Release of the First 8490 Sequenced Strains for Exploring Actinobacteria Biosynthetic Diversity.</title>
        <authorList>
            <person name="Kalkreuter E."/>
            <person name="Kautsar S.A."/>
            <person name="Yang D."/>
            <person name="Bader C.D."/>
            <person name="Teijaro C.N."/>
            <person name="Fluegel L."/>
            <person name="Davis C.M."/>
            <person name="Simpson J.R."/>
            <person name="Lauterbach L."/>
            <person name="Steele A.D."/>
            <person name="Gui C."/>
            <person name="Meng S."/>
            <person name="Li G."/>
            <person name="Viehrig K."/>
            <person name="Ye F."/>
            <person name="Su P."/>
            <person name="Kiefer A.F."/>
            <person name="Nichols A."/>
            <person name="Cepeda A.J."/>
            <person name="Yan W."/>
            <person name="Fan B."/>
            <person name="Jiang Y."/>
            <person name="Adhikari A."/>
            <person name="Zheng C.-J."/>
            <person name="Schuster L."/>
            <person name="Cowan T.M."/>
            <person name="Smanski M.J."/>
            <person name="Chevrette M.G."/>
            <person name="De Carvalho L.P.S."/>
            <person name="Shen B."/>
        </authorList>
    </citation>
    <scope>NUCLEOTIDE SEQUENCE [LARGE SCALE GENOMIC DNA]</scope>
    <source>
        <strain evidence="2 3">NPDC000632</strain>
    </source>
</reference>
<feature type="domain" description="Tc1-like transposase DDE" evidence="1">
    <location>
        <begin position="46"/>
        <end position="117"/>
    </location>
</feature>
<gene>
    <name evidence="2" type="ORF">ABT322_15155</name>
</gene>
<dbReference type="EMBL" id="JBEPCV010000012">
    <property type="protein sequence ID" value="MER6905086.1"/>
    <property type="molecule type" value="Genomic_DNA"/>
</dbReference>
<comment type="caution">
    <text evidence="2">The sequence shown here is derived from an EMBL/GenBank/DDBJ whole genome shotgun (WGS) entry which is preliminary data.</text>
</comment>
<dbReference type="InterPro" id="IPR038717">
    <property type="entry name" value="Tc1-like_DDE_dom"/>
</dbReference>
<protein>
    <submittedName>
        <fullName evidence="2">Transposase</fullName>
    </submittedName>
</protein>
<organism evidence="2 3">
    <name type="scientific">Streptomyces flaveolus</name>
    <dbReference type="NCBI Taxonomy" id="67297"/>
    <lineage>
        <taxon>Bacteria</taxon>
        <taxon>Bacillati</taxon>
        <taxon>Actinomycetota</taxon>
        <taxon>Actinomycetes</taxon>
        <taxon>Kitasatosporales</taxon>
        <taxon>Streptomycetaceae</taxon>
        <taxon>Streptomyces</taxon>
    </lineage>
</organism>